<feature type="transmembrane region" description="Helical" evidence="6">
    <location>
        <begin position="20"/>
        <end position="43"/>
    </location>
</feature>
<dbReference type="GeneID" id="108740004"/>
<keyword evidence="8" id="KW-1185">Reference proteome</keyword>
<accession>A0A7F5R5U9</accession>
<reference evidence="9" key="1">
    <citation type="submission" date="2025-08" db="UniProtKB">
        <authorList>
            <consortium name="RefSeq"/>
        </authorList>
    </citation>
    <scope>IDENTIFICATION</scope>
    <source>
        <tissue evidence="9">Entire body</tissue>
    </source>
</reference>
<comment type="subcellular location">
    <subcellularLocation>
        <location evidence="1">Mitochondrion</location>
    </subcellularLocation>
</comment>
<dbReference type="KEGG" id="apln:108740004"/>
<gene>
    <name evidence="9" type="primary">LOC108740004</name>
</gene>
<dbReference type="OrthoDB" id="48317at2759"/>
<dbReference type="PANTHER" id="PTHR11695">
    <property type="entry name" value="ALCOHOL DEHYDROGENASE RELATED"/>
    <property type="match status" value="1"/>
</dbReference>
<evidence type="ECO:0000256" key="5">
    <source>
        <dbReference type="ARBA" id="ARBA00023128"/>
    </source>
</evidence>
<dbReference type="SUPFAM" id="SSF50129">
    <property type="entry name" value="GroES-like"/>
    <property type="match status" value="1"/>
</dbReference>
<dbReference type="PANTHER" id="PTHR11695:SF294">
    <property type="entry name" value="RETICULON-4-INTERACTING PROTEIN 1, MITOCHONDRIAL"/>
    <property type="match status" value="1"/>
</dbReference>
<dbReference type="GO" id="GO:0016491">
    <property type="term" value="F:oxidoreductase activity"/>
    <property type="evidence" value="ECO:0007669"/>
    <property type="project" value="UniProtKB-KW"/>
</dbReference>
<evidence type="ECO:0000256" key="3">
    <source>
        <dbReference type="ARBA" id="ARBA00022946"/>
    </source>
</evidence>
<dbReference type="Proteomes" id="UP000192223">
    <property type="component" value="Unplaced"/>
</dbReference>
<evidence type="ECO:0000256" key="2">
    <source>
        <dbReference type="ARBA" id="ARBA00010371"/>
    </source>
</evidence>
<dbReference type="InterPro" id="IPR036291">
    <property type="entry name" value="NAD(P)-bd_dom_sf"/>
</dbReference>
<proteinExistence type="inferred from homology"/>
<evidence type="ECO:0000256" key="1">
    <source>
        <dbReference type="ARBA" id="ARBA00004173"/>
    </source>
</evidence>
<evidence type="ECO:0000313" key="8">
    <source>
        <dbReference type="Proteomes" id="UP000192223"/>
    </source>
</evidence>
<dbReference type="Pfam" id="PF13602">
    <property type="entry name" value="ADH_zinc_N_2"/>
    <property type="match status" value="1"/>
</dbReference>
<evidence type="ECO:0000313" key="9">
    <source>
        <dbReference type="RefSeq" id="XP_025831194.1"/>
    </source>
</evidence>
<dbReference type="InParanoid" id="A0A7F5R5U9"/>
<keyword evidence="6" id="KW-0472">Membrane</keyword>
<dbReference type="RefSeq" id="XP_025831194.1">
    <property type="nucleotide sequence ID" value="XM_025975409.1"/>
</dbReference>
<dbReference type="InterPro" id="IPR020843">
    <property type="entry name" value="ER"/>
</dbReference>
<sequence length="363" mass="40458">MMMMTKIRTRHSLHCTTLSLIVGLSVIMSLKFLIVSAIIAFLISSDNFVKMANSDIESTHRAWVMDSYGQIKDLKLKSISIPVIRDGNEVLVKVSAASVNPIDNLMISKTVFLFFCIKYEILFQYNYCHTSKNTFQILKIPDHLTFTEAASILYTAMTAWSALYPSGKFHNLKYPDTKVLILGASGGVGTQAVQIVKSEGATVVGTCSADAVPLVRSLGADYVFNYRDENYARDVANVGKYDVILDCANYGVDKLPDLWKYAIYIGLDPPVANYTDWYGTIPGLILSVGSYVRTNLSSWMKGHSVQWGFFSPNPQGLTYINKLVEQRKIKPIVQKTFEFIELPKAMEALAGGHLRGKIVVEYP</sequence>
<evidence type="ECO:0000259" key="7">
    <source>
        <dbReference type="SMART" id="SM00829"/>
    </source>
</evidence>
<dbReference type="FunFam" id="3.40.50.720:FF:000147">
    <property type="entry name" value="Reticulon-4-interacting protein 1 homolog, mitochondrial"/>
    <property type="match status" value="1"/>
</dbReference>
<organism evidence="8 9">
    <name type="scientific">Agrilus planipennis</name>
    <name type="common">Emerald ash borer</name>
    <name type="synonym">Agrilus marcopoli</name>
    <dbReference type="NCBI Taxonomy" id="224129"/>
    <lineage>
        <taxon>Eukaryota</taxon>
        <taxon>Metazoa</taxon>
        <taxon>Ecdysozoa</taxon>
        <taxon>Arthropoda</taxon>
        <taxon>Hexapoda</taxon>
        <taxon>Insecta</taxon>
        <taxon>Pterygota</taxon>
        <taxon>Neoptera</taxon>
        <taxon>Endopterygota</taxon>
        <taxon>Coleoptera</taxon>
        <taxon>Polyphaga</taxon>
        <taxon>Elateriformia</taxon>
        <taxon>Buprestoidea</taxon>
        <taxon>Buprestidae</taxon>
        <taxon>Agrilinae</taxon>
        <taxon>Agrilus</taxon>
    </lineage>
</organism>
<keyword evidence="6" id="KW-0812">Transmembrane</keyword>
<keyword evidence="4" id="KW-0560">Oxidoreductase</keyword>
<keyword evidence="6" id="KW-1133">Transmembrane helix</keyword>
<name>A0A7F5R5U9_AGRPL</name>
<dbReference type="AlphaFoldDB" id="A0A7F5R5U9"/>
<dbReference type="GO" id="GO:0005739">
    <property type="term" value="C:mitochondrion"/>
    <property type="evidence" value="ECO:0007669"/>
    <property type="project" value="UniProtKB-SubCell"/>
</dbReference>
<evidence type="ECO:0000256" key="6">
    <source>
        <dbReference type="SAM" id="Phobius"/>
    </source>
</evidence>
<keyword evidence="3" id="KW-0809">Transit peptide</keyword>
<dbReference type="SMART" id="SM00829">
    <property type="entry name" value="PKS_ER"/>
    <property type="match status" value="1"/>
</dbReference>
<comment type="similarity">
    <text evidence="2">Belongs to the zinc-containing alcohol dehydrogenase family. Quinone oxidoreductase subfamily.</text>
</comment>
<dbReference type="SUPFAM" id="SSF51735">
    <property type="entry name" value="NAD(P)-binding Rossmann-fold domains"/>
    <property type="match status" value="1"/>
</dbReference>
<evidence type="ECO:0000256" key="4">
    <source>
        <dbReference type="ARBA" id="ARBA00023002"/>
    </source>
</evidence>
<dbReference type="Gene3D" id="3.90.180.10">
    <property type="entry name" value="Medium-chain alcohol dehydrogenases, catalytic domain"/>
    <property type="match status" value="2"/>
</dbReference>
<feature type="domain" description="Enoyl reductase (ER)" evidence="7">
    <location>
        <begin position="69"/>
        <end position="360"/>
    </location>
</feature>
<keyword evidence="5" id="KW-0496">Mitochondrion</keyword>
<protein>
    <submittedName>
        <fullName evidence="9">Reticulon-4-interacting protein 1 homolog, mitochondrial</fullName>
    </submittedName>
</protein>
<dbReference type="InterPro" id="IPR011032">
    <property type="entry name" value="GroES-like_sf"/>
</dbReference>
<dbReference type="Gene3D" id="3.40.50.720">
    <property type="entry name" value="NAD(P)-binding Rossmann-like Domain"/>
    <property type="match status" value="1"/>
</dbReference>
<dbReference type="InterPro" id="IPR050700">
    <property type="entry name" value="YIM1/Zinc_Alcohol_DH_Fams"/>
</dbReference>